<sequence>MSLRNQQAWWRHPSAEKLIRAYNKLLPREQILLQIILHSVVVALFALLLLEPVWQRSEILQQAISGQQQQIRQSEGQLQQLQQQAVNDPNQPLRDELARLQVQQGDMNLRISRLTDALVSPAQMVPLLEQMLKQDKRLQLKSLVNLPRERLGLGEEFADVQLYRHGLRLTLSASYDGLLRYLQRLDAMPWRLFWQELDFTVEQHPQGELTLEVYTLSMREEVLGG</sequence>
<gene>
    <name evidence="2" type="ORF">HUF19_03440</name>
</gene>
<organism evidence="2 3">
    <name type="scientific">Thalassolituus hydrocarboniclasticus</name>
    <dbReference type="NCBI Taxonomy" id="2742796"/>
    <lineage>
        <taxon>Bacteria</taxon>
        <taxon>Pseudomonadati</taxon>
        <taxon>Pseudomonadota</taxon>
        <taxon>Gammaproteobacteria</taxon>
        <taxon>Oceanospirillales</taxon>
        <taxon>Oceanospirillaceae</taxon>
        <taxon>Thalassolituus</taxon>
    </lineage>
</organism>
<keyword evidence="1" id="KW-1133">Transmembrane helix</keyword>
<dbReference type="Proteomes" id="UP001065322">
    <property type="component" value="Chromosome"/>
</dbReference>
<reference evidence="3" key="1">
    <citation type="submission" date="2020-06" db="EMBL/GenBank/DDBJ databases">
        <title>Thalassolituus marinus alknpb1M-1, a hydrocarbon-degrading bacterium isolated from the deep-sea overlying water using an in-situ strategy from the South China Sea basin.</title>
        <authorList>
            <person name="Dong C."/>
            <person name="Chen Y."/>
            <person name="Shao Z."/>
        </authorList>
    </citation>
    <scope>NUCLEOTIDE SEQUENCE [LARGE SCALE GENOMIC DNA]</scope>
    <source>
        <strain evidence="3">alknpb1M-1</strain>
    </source>
</reference>
<keyword evidence="1" id="KW-0812">Transmembrane</keyword>
<evidence type="ECO:0000313" key="2">
    <source>
        <dbReference type="EMBL" id="UXD86555.1"/>
    </source>
</evidence>
<keyword evidence="1" id="KW-0472">Membrane</keyword>
<name>A0ABY6A7K1_9GAMM</name>
<evidence type="ECO:0000256" key="1">
    <source>
        <dbReference type="SAM" id="Phobius"/>
    </source>
</evidence>
<accession>A0ABY6A7K1</accession>
<evidence type="ECO:0000313" key="3">
    <source>
        <dbReference type="Proteomes" id="UP001065322"/>
    </source>
</evidence>
<protein>
    <submittedName>
        <fullName evidence="2">Type II secretion system protein M</fullName>
    </submittedName>
</protein>
<feature type="transmembrane region" description="Helical" evidence="1">
    <location>
        <begin position="31"/>
        <end position="50"/>
    </location>
</feature>
<proteinExistence type="predicted"/>
<keyword evidence="3" id="KW-1185">Reference proteome</keyword>
<dbReference type="EMBL" id="CP054475">
    <property type="protein sequence ID" value="UXD86555.1"/>
    <property type="molecule type" value="Genomic_DNA"/>
</dbReference>
<dbReference type="RefSeq" id="WP_260998507.1">
    <property type="nucleotide sequence ID" value="NZ_CP054475.1"/>
</dbReference>